<proteinExistence type="predicted"/>
<gene>
    <name evidence="1" type="ORF">TSAR_011306</name>
</gene>
<dbReference type="AlphaFoldDB" id="A0A232EGI1"/>
<dbReference type="STRING" id="543379.A0A232EGI1"/>
<protein>
    <submittedName>
        <fullName evidence="1">Uncharacterized protein</fullName>
    </submittedName>
</protein>
<organism evidence="1 2">
    <name type="scientific">Trichomalopsis sarcophagae</name>
    <dbReference type="NCBI Taxonomy" id="543379"/>
    <lineage>
        <taxon>Eukaryota</taxon>
        <taxon>Metazoa</taxon>
        <taxon>Ecdysozoa</taxon>
        <taxon>Arthropoda</taxon>
        <taxon>Hexapoda</taxon>
        <taxon>Insecta</taxon>
        <taxon>Pterygota</taxon>
        <taxon>Neoptera</taxon>
        <taxon>Endopterygota</taxon>
        <taxon>Hymenoptera</taxon>
        <taxon>Apocrita</taxon>
        <taxon>Proctotrupomorpha</taxon>
        <taxon>Chalcidoidea</taxon>
        <taxon>Pteromalidae</taxon>
        <taxon>Pteromalinae</taxon>
        <taxon>Trichomalopsis</taxon>
    </lineage>
</organism>
<evidence type="ECO:0000313" key="2">
    <source>
        <dbReference type="Proteomes" id="UP000215335"/>
    </source>
</evidence>
<dbReference type="Proteomes" id="UP000215335">
    <property type="component" value="Unassembled WGS sequence"/>
</dbReference>
<dbReference type="OrthoDB" id="7697913at2759"/>
<comment type="caution">
    <text evidence="1">The sequence shown here is derived from an EMBL/GenBank/DDBJ whole genome shotgun (WGS) entry which is preliminary data.</text>
</comment>
<dbReference type="EMBL" id="NNAY01004757">
    <property type="protein sequence ID" value="OXU17457.1"/>
    <property type="molecule type" value="Genomic_DNA"/>
</dbReference>
<keyword evidence="2" id="KW-1185">Reference proteome</keyword>
<reference evidence="1 2" key="1">
    <citation type="journal article" date="2017" name="Curr. Biol.">
        <title>The Evolution of Venom by Co-option of Single-Copy Genes.</title>
        <authorList>
            <person name="Martinson E.O."/>
            <person name="Mrinalini"/>
            <person name="Kelkar Y.D."/>
            <person name="Chang C.H."/>
            <person name="Werren J.H."/>
        </authorList>
    </citation>
    <scope>NUCLEOTIDE SEQUENCE [LARGE SCALE GENOMIC DNA]</scope>
    <source>
        <strain evidence="1 2">Alberta</strain>
        <tissue evidence="1">Whole body</tissue>
    </source>
</reference>
<evidence type="ECO:0000313" key="1">
    <source>
        <dbReference type="EMBL" id="OXU17457.1"/>
    </source>
</evidence>
<sequence length="312" mass="35641">MQLLEDYWKKFTVWDEVVAPHSEKTKDRRYFKEDLYSRGTSAYLTAKVWRTEKQNSLQTPSTIPRSNATPETSTVYSVYSQLEKVKLPHLNEKHHTKLHLEKASTTQSDAKLVAATTTPDVQQLSIATSKSVTLATAYVILEAKNGSVATVCALLVPCAEKCIVTELVATPMLSGTKEIAKRSLVRLEKRFRKAPELAVSYTEFVEECLALKHAEVVPENEVLLFRIFLRHCEDVPTISDPSDDVNWQRILWRFRDDEPIKILRLLTVTYGTMRAPFLFNARLLQLDDDKEKHYPLGARALRECCYVDDSFA</sequence>
<name>A0A232EGI1_9HYME</name>
<accession>A0A232EGI1</accession>